<proteinExistence type="predicted"/>
<dbReference type="InterPro" id="IPR009030">
    <property type="entry name" value="Growth_fac_rcpt_cys_sf"/>
</dbReference>
<dbReference type="SUPFAM" id="SSF57184">
    <property type="entry name" value="Growth factor receptor domain"/>
    <property type="match status" value="1"/>
</dbReference>
<organism evidence="2 3">
    <name type="scientific">Durusdinium trenchii</name>
    <dbReference type="NCBI Taxonomy" id="1381693"/>
    <lineage>
        <taxon>Eukaryota</taxon>
        <taxon>Sar</taxon>
        <taxon>Alveolata</taxon>
        <taxon>Dinophyceae</taxon>
        <taxon>Suessiales</taxon>
        <taxon>Symbiodiniaceae</taxon>
        <taxon>Durusdinium</taxon>
    </lineage>
</organism>
<comment type="caution">
    <text evidence="2">The sequence shown here is derived from an EMBL/GenBank/DDBJ whole genome shotgun (WGS) entry which is preliminary data.</text>
</comment>
<accession>A0ABP0RTH9</accession>
<keyword evidence="3" id="KW-1185">Reference proteome</keyword>
<dbReference type="Proteomes" id="UP001642464">
    <property type="component" value="Unassembled WGS sequence"/>
</dbReference>
<feature type="region of interest" description="Disordered" evidence="1">
    <location>
        <begin position="159"/>
        <end position="179"/>
    </location>
</feature>
<dbReference type="EMBL" id="CAXAMM010042284">
    <property type="protein sequence ID" value="CAK9103953.1"/>
    <property type="molecule type" value="Genomic_DNA"/>
</dbReference>
<name>A0ABP0RTH9_9DINO</name>
<sequence>MALSPTVWQCFPLSEQFSLADFNSTAPALWAPLGRRAAGSTCLIYHCKKDLGPTECHHYRCICQHGYQYSELTKRCESETSSPVQRDTGGSCWFWPCSRWRGPTQCLHHKCWCMEGFKAVRGYCEKDDTPQPETSTTQPGLPVKLEGLEGVQQLQSKGEFPSYTDPWHVRASGAPPAMQTSCAWGEEQQLGHGAAGRAGPAPPVARSGRSATKTPRGSDGMEDWGLGDCDATGKAQKELVRLAGYYCDGSICAKASTGSDGHGAFLRRPRVGGTVTEKLEVKKYGFSDALRKKSEGQLFTFYVYRAQGKTTYPPENVNVADLGGVMWYLHNEIVGRSDWGYKRKFDITRILRYKVQTRATQPLLDRGMNFGVRFAFDSGQCTGPFSCDEAWQNYGRLEGSEWAGYFVGCNKLQTGFPFPDFKACDLRIGDRRPGRHEIARLAGTLEQGFCDEPSGTADCTYNFEDAGEISLDELEGIQASAGRVVGAPERAGTLITDHGTGMSFWDKLDDPERSKQRVQAAKDLFEPLGTERSEGGAARHAAVNASPRAGIDEPPCDFDFFAFYKMAPGGLLWIHNGRARAQEVGEGSAPVGRGSATLGAEPRTRRSCG</sequence>
<protein>
    <submittedName>
        <fullName evidence="2">Uncharacterized protein</fullName>
    </submittedName>
</protein>
<gene>
    <name evidence="2" type="ORF">SCF082_LOCUS48535</name>
</gene>
<feature type="region of interest" description="Disordered" evidence="1">
    <location>
        <begin position="585"/>
        <end position="609"/>
    </location>
</feature>
<feature type="compositionally biased region" description="Low complexity" evidence="1">
    <location>
        <begin position="191"/>
        <end position="209"/>
    </location>
</feature>
<evidence type="ECO:0000256" key="1">
    <source>
        <dbReference type="SAM" id="MobiDB-lite"/>
    </source>
</evidence>
<evidence type="ECO:0000313" key="3">
    <source>
        <dbReference type="Proteomes" id="UP001642464"/>
    </source>
</evidence>
<evidence type="ECO:0000313" key="2">
    <source>
        <dbReference type="EMBL" id="CAK9103953.1"/>
    </source>
</evidence>
<feature type="region of interest" description="Disordered" evidence="1">
    <location>
        <begin position="191"/>
        <end position="224"/>
    </location>
</feature>
<reference evidence="2 3" key="1">
    <citation type="submission" date="2024-02" db="EMBL/GenBank/DDBJ databases">
        <authorList>
            <person name="Chen Y."/>
            <person name="Shah S."/>
            <person name="Dougan E. K."/>
            <person name="Thang M."/>
            <person name="Chan C."/>
        </authorList>
    </citation>
    <scope>NUCLEOTIDE SEQUENCE [LARGE SCALE GENOMIC DNA]</scope>
</reference>